<dbReference type="FunFam" id="3.40.50.300:FF:000216">
    <property type="entry name" value="Type VII secretion ATPase EccA"/>
    <property type="match status" value="1"/>
</dbReference>
<dbReference type="RefSeq" id="WP_141719555.1">
    <property type="nucleotide sequence ID" value="NZ_FMIC01000002.1"/>
</dbReference>
<protein>
    <submittedName>
        <fullName evidence="6">Right handed beta helix region</fullName>
    </submittedName>
</protein>
<dbReference type="Gene3D" id="3.40.50.300">
    <property type="entry name" value="P-loop containing nucleotide triphosphate hydrolases"/>
    <property type="match status" value="1"/>
</dbReference>
<dbReference type="InterPro" id="IPR003593">
    <property type="entry name" value="AAA+_ATPase"/>
</dbReference>
<evidence type="ECO:0000256" key="3">
    <source>
        <dbReference type="ARBA" id="ARBA00022840"/>
    </source>
</evidence>
<dbReference type="Proteomes" id="UP000199343">
    <property type="component" value="Unassembled WGS sequence"/>
</dbReference>
<dbReference type="PANTHER" id="PTHR43392:SF2">
    <property type="entry name" value="AAA-TYPE ATPASE FAMILY PROTEIN _ ANKYRIN REPEAT FAMILY PROTEIN"/>
    <property type="match status" value="1"/>
</dbReference>
<dbReference type="Pfam" id="PF13229">
    <property type="entry name" value="Beta_helix"/>
    <property type="match status" value="2"/>
</dbReference>
<evidence type="ECO:0000256" key="2">
    <source>
        <dbReference type="ARBA" id="ARBA00022741"/>
    </source>
</evidence>
<dbReference type="EMBL" id="FMIC01000002">
    <property type="protein sequence ID" value="SCL73064.1"/>
    <property type="molecule type" value="Genomic_DNA"/>
</dbReference>
<name>A0A1C6W3S4_9ACTN</name>
<gene>
    <name evidence="6" type="ORF">GA0070608_5324</name>
</gene>
<dbReference type="InterPro" id="IPR012334">
    <property type="entry name" value="Pectin_lyas_fold"/>
</dbReference>
<dbReference type="GO" id="GO:0016887">
    <property type="term" value="F:ATP hydrolysis activity"/>
    <property type="evidence" value="ECO:0007669"/>
    <property type="project" value="InterPro"/>
</dbReference>
<evidence type="ECO:0000313" key="7">
    <source>
        <dbReference type="Proteomes" id="UP000199343"/>
    </source>
</evidence>
<dbReference type="InterPro" id="IPR006626">
    <property type="entry name" value="PbH1"/>
</dbReference>
<dbReference type="Pfam" id="PF17866">
    <property type="entry name" value="AAA_lid_6"/>
    <property type="match status" value="1"/>
</dbReference>
<dbReference type="CDD" id="cd00009">
    <property type="entry name" value="AAA"/>
    <property type="match status" value="1"/>
</dbReference>
<dbReference type="InterPro" id="IPR000641">
    <property type="entry name" value="CbxX/CfxQ"/>
</dbReference>
<dbReference type="Gene3D" id="1.10.8.60">
    <property type="match status" value="1"/>
</dbReference>
<dbReference type="OrthoDB" id="9806903at2"/>
<evidence type="ECO:0000256" key="1">
    <source>
        <dbReference type="ARBA" id="ARBA00010378"/>
    </source>
</evidence>
<dbReference type="PRINTS" id="PR00819">
    <property type="entry name" value="CBXCFQXSUPER"/>
</dbReference>
<feature type="domain" description="AAA+ ATPase" evidence="5">
    <location>
        <begin position="593"/>
        <end position="733"/>
    </location>
</feature>
<dbReference type="PANTHER" id="PTHR43392">
    <property type="entry name" value="AAA-TYPE ATPASE FAMILY PROTEIN / ANKYRIN REPEAT FAMILY PROTEIN"/>
    <property type="match status" value="1"/>
</dbReference>
<organism evidence="6 7">
    <name type="scientific">Micromonospora peucetia</name>
    <dbReference type="NCBI Taxonomy" id="47871"/>
    <lineage>
        <taxon>Bacteria</taxon>
        <taxon>Bacillati</taxon>
        <taxon>Actinomycetota</taxon>
        <taxon>Actinomycetes</taxon>
        <taxon>Micromonosporales</taxon>
        <taxon>Micromonosporaceae</taxon>
        <taxon>Micromonospora</taxon>
    </lineage>
</organism>
<evidence type="ECO:0000313" key="6">
    <source>
        <dbReference type="EMBL" id="SCL73064.1"/>
    </source>
</evidence>
<dbReference type="InterPro" id="IPR039448">
    <property type="entry name" value="Beta_helix"/>
</dbReference>
<dbReference type="AlphaFoldDB" id="A0A1C6W3S4"/>
<evidence type="ECO:0000256" key="4">
    <source>
        <dbReference type="SAM" id="MobiDB-lite"/>
    </source>
</evidence>
<keyword evidence="2" id="KW-0547">Nucleotide-binding</keyword>
<dbReference type="InterPro" id="IPR027417">
    <property type="entry name" value="P-loop_NTPase"/>
</dbReference>
<dbReference type="SMART" id="SM00382">
    <property type="entry name" value="AAA"/>
    <property type="match status" value="1"/>
</dbReference>
<sequence>MGAPTLLVSLTRTNAYRDIGAAVAAAPHGAVIVVEPGRYDGQVVVRAKAVTIRAAVPGGPPVVVESGTAAPAVYCEDAQVVLQGLMLRTWSADSPATVSALRAALTVESCVITGQAFNAVLCERSTAQLRMCDVSGMRRGVAFVDGSGVVENCRLWDLDEYAVLTKRDSRPTVRHCHVRDVDRGFEAFEGGGGTVEDCHFTGVRVGAVTAGGRSRPTVRRCRVSGGRGSGLVFSGSAGGLVEDCELTDLEGCGIEVSGGAEPDIRRCRIEGVGRNGIHVSAARGTFSDCDVTASRLPAIAVVDGAAPVVRGGVLRGSREDALLVRAAAGRYTGLRIEDPGRYGVIVQGGDPTFVDLTTSGGEAGVVLDGTVAADVRIDGATIQGATSSGIAAGGPGRLTGTRIRVENVPVGLVGIDTISITLTDAVFSGGTVGVAGAGQAGLHLTGSTVTGTAGSGVLLREQSRLTLRTSTLRACGGDGVQVETDAPVLVDQCEFVDVTGEPVRGADRPQVSVTVPEQPAGGADPAPDDRARSDDTTAPAGRATSTGVDVDAVLKELDGMIGLAAVKRDVRTLVQLIRVGEQRRRANLPVLPVSRHLVFAGSPGTGKTTVARIYGRLLAQLGVLAKGQVVEVARVDLVGEYLGSTSLKTAAAFERALGGVLFIDEAYALARTFGTNSDFGLEAIDTLVKLMEDHRDETVVIVAGYPDEMVRFLDTNPGLASRFTKSIEFVDYAPDELLAIISALAGQHGYDLTGPAVDALLDRLAQAVHNPVFGNGRGARKLFNAMIECQAERLADVPAPSAEQLRTLLPEDIPAADD</sequence>
<reference evidence="6 7" key="1">
    <citation type="submission" date="2016-06" db="EMBL/GenBank/DDBJ databases">
        <authorList>
            <person name="Kjaerup R.B."/>
            <person name="Dalgaard T.S."/>
            <person name="Juul-Madsen H.R."/>
        </authorList>
    </citation>
    <scope>NUCLEOTIDE SEQUENCE [LARGE SCALE GENOMIC DNA]</scope>
    <source>
        <strain evidence="6 7">DSM 43363</strain>
    </source>
</reference>
<feature type="region of interest" description="Disordered" evidence="4">
    <location>
        <begin position="501"/>
        <end position="544"/>
    </location>
</feature>
<dbReference type="InterPro" id="IPR050773">
    <property type="entry name" value="CbxX/CfxQ_RuBisCO_ESX"/>
</dbReference>
<keyword evidence="3" id="KW-0067">ATP-binding</keyword>
<dbReference type="Pfam" id="PF00004">
    <property type="entry name" value="AAA"/>
    <property type="match status" value="1"/>
</dbReference>
<dbReference type="Gene3D" id="2.160.20.10">
    <property type="entry name" value="Single-stranded right-handed beta-helix, Pectin lyase-like"/>
    <property type="match status" value="2"/>
</dbReference>
<comment type="similarity">
    <text evidence="1">Belongs to the CbxX/CfxQ family.</text>
</comment>
<dbReference type="InterPro" id="IPR041627">
    <property type="entry name" value="AAA_lid_6"/>
</dbReference>
<dbReference type="SUPFAM" id="SSF51126">
    <property type="entry name" value="Pectin lyase-like"/>
    <property type="match status" value="3"/>
</dbReference>
<dbReference type="SMART" id="SM00710">
    <property type="entry name" value="PbH1"/>
    <property type="match status" value="11"/>
</dbReference>
<proteinExistence type="inferred from homology"/>
<dbReference type="STRING" id="47871.GA0070608_5324"/>
<dbReference type="GO" id="GO:0005524">
    <property type="term" value="F:ATP binding"/>
    <property type="evidence" value="ECO:0007669"/>
    <property type="project" value="UniProtKB-KW"/>
</dbReference>
<dbReference type="InterPro" id="IPR011050">
    <property type="entry name" value="Pectin_lyase_fold/virulence"/>
</dbReference>
<evidence type="ECO:0000259" key="5">
    <source>
        <dbReference type="SMART" id="SM00382"/>
    </source>
</evidence>
<dbReference type="InterPro" id="IPR003959">
    <property type="entry name" value="ATPase_AAA_core"/>
</dbReference>
<accession>A0A1C6W3S4</accession>
<dbReference type="SUPFAM" id="SSF52540">
    <property type="entry name" value="P-loop containing nucleoside triphosphate hydrolases"/>
    <property type="match status" value="1"/>
</dbReference>